<accession>A0A4V6RGJ9</accession>
<dbReference type="Proteomes" id="UP000310200">
    <property type="component" value="Unassembled WGS sequence"/>
</dbReference>
<comment type="caution">
    <text evidence="2">The sequence shown here is derived from an EMBL/GenBank/DDBJ whole genome shotgun (WGS) entry which is preliminary data.</text>
</comment>
<evidence type="ECO:0000256" key="1">
    <source>
        <dbReference type="SAM" id="MobiDB-lite"/>
    </source>
</evidence>
<sequence>MEWQVEMSSSSCGYVVVADFPREGKVGRGSVLIDEDGVQPVDDAKDGYSLTGSGYTRDSGSVNVSTIVFPPTRDNTPTHHHRR</sequence>
<proteinExistence type="predicted"/>
<dbReference type="EMBL" id="QBLH01001803">
    <property type="protein sequence ID" value="TGZ50994.1"/>
    <property type="molecule type" value="Genomic_DNA"/>
</dbReference>
<gene>
    <name evidence="2" type="ORF">DBV15_00661</name>
</gene>
<reference evidence="2 3" key="1">
    <citation type="journal article" date="2019" name="Philos. Trans. R. Soc. Lond., B, Biol. Sci.">
        <title>Ant behaviour and brain gene expression of defending hosts depend on the ecological success of the intruding social parasite.</title>
        <authorList>
            <person name="Kaur R."/>
            <person name="Stoldt M."/>
            <person name="Jongepier E."/>
            <person name="Feldmeyer B."/>
            <person name="Menzel F."/>
            <person name="Bornberg-Bauer E."/>
            <person name="Foitzik S."/>
        </authorList>
    </citation>
    <scope>NUCLEOTIDE SEQUENCE [LARGE SCALE GENOMIC DNA]</scope>
    <source>
        <tissue evidence="2">Whole body</tissue>
    </source>
</reference>
<name>A0A4V6RGJ9_9HYME</name>
<protein>
    <submittedName>
        <fullName evidence="2">Uncharacterized protein</fullName>
    </submittedName>
</protein>
<dbReference type="AlphaFoldDB" id="A0A4V6RGJ9"/>
<feature type="region of interest" description="Disordered" evidence="1">
    <location>
        <begin position="62"/>
        <end position="83"/>
    </location>
</feature>
<organism evidence="2 3">
    <name type="scientific">Temnothorax longispinosus</name>
    <dbReference type="NCBI Taxonomy" id="300112"/>
    <lineage>
        <taxon>Eukaryota</taxon>
        <taxon>Metazoa</taxon>
        <taxon>Ecdysozoa</taxon>
        <taxon>Arthropoda</taxon>
        <taxon>Hexapoda</taxon>
        <taxon>Insecta</taxon>
        <taxon>Pterygota</taxon>
        <taxon>Neoptera</taxon>
        <taxon>Endopterygota</taxon>
        <taxon>Hymenoptera</taxon>
        <taxon>Apocrita</taxon>
        <taxon>Aculeata</taxon>
        <taxon>Formicoidea</taxon>
        <taxon>Formicidae</taxon>
        <taxon>Myrmicinae</taxon>
        <taxon>Temnothorax</taxon>
    </lineage>
</organism>
<keyword evidence="3" id="KW-1185">Reference proteome</keyword>
<evidence type="ECO:0000313" key="3">
    <source>
        <dbReference type="Proteomes" id="UP000310200"/>
    </source>
</evidence>
<evidence type="ECO:0000313" key="2">
    <source>
        <dbReference type="EMBL" id="TGZ50994.1"/>
    </source>
</evidence>